<evidence type="ECO:0000256" key="5">
    <source>
        <dbReference type="ARBA" id="ARBA00023136"/>
    </source>
</evidence>
<proteinExistence type="inferred from homology"/>
<evidence type="ECO:0000256" key="4">
    <source>
        <dbReference type="ARBA" id="ARBA00022989"/>
    </source>
</evidence>
<dbReference type="InterPro" id="IPR050250">
    <property type="entry name" value="Macrolide_Exporter_MacB"/>
</dbReference>
<dbReference type="GO" id="GO:0022857">
    <property type="term" value="F:transmembrane transporter activity"/>
    <property type="evidence" value="ECO:0007669"/>
    <property type="project" value="TreeGrafter"/>
</dbReference>
<feature type="transmembrane region" description="Helical" evidence="7">
    <location>
        <begin position="21"/>
        <end position="42"/>
    </location>
</feature>
<dbReference type="PANTHER" id="PTHR30572:SF4">
    <property type="entry name" value="ABC TRANSPORTER PERMEASE YTRF"/>
    <property type="match status" value="1"/>
</dbReference>
<dbReference type="Proteomes" id="UP000007113">
    <property type="component" value="Chromosome"/>
</dbReference>
<feature type="transmembrane region" description="Helical" evidence="7">
    <location>
        <begin position="368"/>
        <end position="390"/>
    </location>
</feature>
<evidence type="ECO:0000256" key="3">
    <source>
        <dbReference type="ARBA" id="ARBA00022692"/>
    </source>
</evidence>
<dbReference type="Pfam" id="PF12704">
    <property type="entry name" value="MacB_PCD"/>
    <property type="match status" value="1"/>
</dbReference>
<dbReference type="OrthoDB" id="9770036at2"/>
<evidence type="ECO:0000313" key="10">
    <source>
        <dbReference type="EMBL" id="AEU34521.1"/>
    </source>
</evidence>
<evidence type="ECO:0000313" key="11">
    <source>
        <dbReference type="Proteomes" id="UP000007113"/>
    </source>
</evidence>
<dbReference type="HOGENOM" id="CLU_000604_8_0_0"/>
<evidence type="ECO:0000256" key="2">
    <source>
        <dbReference type="ARBA" id="ARBA00022475"/>
    </source>
</evidence>
<evidence type="ECO:0000256" key="1">
    <source>
        <dbReference type="ARBA" id="ARBA00004651"/>
    </source>
</evidence>
<dbReference type="InterPro" id="IPR003838">
    <property type="entry name" value="ABC3_permease_C"/>
</dbReference>
<name>G8NYV8_GRAMM</name>
<accession>G8NYV8</accession>
<evidence type="ECO:0000259" key="8">
    <source>
        <dbReference type="Pfam" id="PF02687"/>
    </source>
</evidence>
<dbReference type="RefSeq" id="WP_014263405.1">
    <property type="nucleotide sequence ID" value="NC_016631.1"/>
</dbReference>
<protein>
    <recommendedName>
        <fullName evidence="12">ABC3 transporter permease protein domain-containing protein</fullName>
    </recommendedName>
</protein>
<keyword evidence="11" id="KW-1185">Reference proteome</keyword>
<dbReference type="STRING" id="682795.AciX8_0163"/>
<dbReference type="KEGG" id="gma:AciX8_0163"/>
<dbReference type="eggNOG" id="COG0577">
    <property type="taxonomic scope" value="Bacteria"/>
</dbReference>
<comment type="similarity">
    <text evidence="6">Belongs to the ABC-4 integral membrane protein family.</text>
</comment>
<organism evidence="10 11">
    <name type="scientific">Granulicella mallensis (strain ATCC BAA-1857 / DSM 23137 / MP5ACTX8)</name>
    <dbReference type="NCBI Taxonomy" id="682795"/>
    <lineage>
        <taxon>Bacteria</taxon>
        <taxon>Pseudomonadati</taxon>
        <taxon>Acidobacteriota</taxon>
        <taxon>Terriglobia</taxon>
        <taxon>Terriglobales</taxon>
        <taxon>Acidobacteriaceae</taxon>
        <taxon>Granulicella</taxon>
    </lineage>
</organism>
<gene>
    <name evidence="10" type="ordered locus">AciX8_0163</name>
</gene>
<keyword evidence="2" id="KW-1003">Cell membrane</keyword>
<dbReference type="GO" id="GO:0005886">
    <property type="term" value="C:plasma membrane"/>
    <property type="evidence" value="ECO:0007669"/>
    <property type="project" value="UniProtKB-SubCell"/>
</dbReference>
<comment type="subcellular location">
    <subcellularLocation>
        <location evidence="1">Cell membrane</location>
        <topology evidence="1">Multi-pass membrane protein</topology>
    </subcellularLocation>
</comment>
<dbReference type="InterPro" id="IPR025857">
    <property type="entry name" value="MacB_PCD"/>
</dbReference>
<keyword evidence="3 7" id="KW-0812">Transmembrane</keyword>
<dbReference type="Pfam" id="PF02687">
    <property type="entry name" value="FtsX"/>
    <property type="match status" value="1"/>
</dbReference>
<feature type="transmembrane region" description="Helical" evidence="7">
    <location>
        <begin position="329"/>
        <end position="362"/>
    </location>
</feature>
<dbReference type="AlphaFoldDB" id="G8NYV8"/>
<reference evidence="10 11" key="1">
    <citation type="submission" date="2011-11" db="EMBL/GenBank/DDBJ databases">
        <title>Complete sequence of Granulicella mallensis MP5ACTX8.</title>
        <authorList>
            <consortium name="US DOE Joint Genome Institute"/>
            <person name="Lucas S."/>
            <person name="Copeland A."/>
            <person name="Lapidus A."/>
            <person name="Cheng J.-F."/>
            <person name="Goodwin L."/>
            <person name="Pitluck S."/>
            <person name="Peters L."/>
            <person name="Lu M."/>
            <person name="Detter J.C."/>
            <person name="Han C."/>
            <person name="Tapia R."/>
            <person name="Land M."/>
            <person name="Hauser L."/>
            <person name="Kyrpides N."/>
            <person name="Ivanova N."/>
            <person name="Mikhailova N."/>
            <person name="Pagani I."/>
            <person name="Rawat S."/>
            <person name="Mannisto M."/>
            <person name="Haggblom M."/>
            <person name="Woyke T."/>
        </authorList>
    </citation>
    <scope>NUCLEOTIDE SEQUENCE [LARGE SCALE GENOMIC DNA]</scope>
    <source>
        <strain evidence="11">ATCC BAA-1857 / DSM 23137 / MP5ACTX8</strain>
    </source>
</reference>
<dbReference type="PANTHER" id="PTHR30572">
    <property type="entry name" value="MEMBRANE COMPONENT OF TRANSPORTER-RELATED"/>
    <property type="match status" value="1"/>
</dbReference>
<evidence type="ECO:0000256" key="7">
    <source>
        <dbReference type="SAM" id="Phobius"/>
    </source>
</evidence>
<feature type="transmembrane region" description="Helical" evidence="7">
    <location>
        <begin position="283"/>
        <end position="308"/>
    </location>
</feature>
<dbReference type="EMBL" id="CP003130">
    <property type="protein sequence ID" value="AEU34521.1"/>
    <property type="molecule type" value="Genomic_DNA"/>
</dbReference>
<evidence type="ECO:0000259" key="9">
    <source>
        <dbReference type="Pfam" id="PF12704"/>
    </source>
</evidence>
<feature type="domain" description="ABC3 transporter permease C-terminal" evidence="8">
    <location>
        <begin position="287"/>
        <end position="399"/>
    </location>
</feature>
<evidence type="ECO:0000256" key="6">
    <source>
        <dbReference type="ARBA" id="ARBA00038076"/>
    </source>
</evidence>
<keyword evidence="5 7" id="KW-0472">Membrane</keyword>
<feature type="domain" description="MacB-like periplasmic core" evidence="9">
    <location>
        <begin position="21"/>
        <end position="241"/>
    </location>
</feature>
<sequence length="408" mass="43480">METKEALRIALQSLWANKLRTILTLLGVVIGVASVIAVVTLVNGANVYVATKVNGYGADVFTLSKQPAFTDSYADFLTYEKRKIIGMEDYHAVQNDCRHCLQVGAMQSSLGKIVFGPQSSSDTTIRGYTSLMAEMQNLNIVEGRDITQADEDHAAHVALIGSDIEENLLKGDDPLGKEIRVDGVPYTIIGLSEKQGKTLGQSQDNWVAVPLTAFDKTYGSSKTLTIYSKAGNAPGAMEAATDEARQLLRLRRHDLPGAPDSFTLETSDTLVGLWTQISGSFEAVAVAIAAISLIVGGIVIMNIMLVSVTERTREIGVRKALGARRSDIMLQFLLESGTMSLLGGAIGVIGGVGVAQLITLLLGFPASIALWSIFAGLAVAASVGLFFGVYPARKAAELDPIVALRSEF</sequence>
<keyword evidence="4 7" id="KW-1133">Transmembrane helix</keyword>
<evidence type="ECO:0008006" key="12">
    <source>
        <dbReference type="Google" id="ProtNLM"/>
    </source>
</evidence>